<dbReference type="Pfam" id="PF03480">
    <property type="entry name" value="DctP"/>
    <property type="match status" value="1"/>
</dbReference>
<dbReference type="PANTHER" id="PTHR33376">
    <property type="match status" value="1"/>
</dbReference>
<dbReference type="AlphaFoldDB" id="A0A506U4J6"/>
<comment type="caution">
    <text evidence="3">The sequence shown here is derived from an EMBL/GenBank/DDBJ whole genome shotgun (WGS) entry which is preliminary data.</text>
</comment>
<proteinExistence type="predicted"/>
<gene>
    <name evidence="3" type="ORF">FJU11_10345</name>
</gene>
<evidence type="ECO:0000313" key="3">
    <source>
        <dbReference type="EMBL" id="TPW27935.1"/>
    </source>
</evidence>
<dbReference type="NCBIfam" id="NF037995">
    <property type="entry name" value="TRAP_S1"/>
    <property type="match status" value="1"/>
</dbReference>
<name>A0A506U4J6_9HYPH</name>
<evidence type="ECO:0000256" key="1">
    <source>
        <dbReference type="ARBA" id="ARBA00022729"/>
    </source>
</evidence>
<dbReference type="InterPro" id="IPR018389">
    <property type="entry name" value="DctP_fam"/>
</dbReference>
<dbReference type="Gene3D" id="3.40.190.170">
    <property type="entry name" value="Bacterial extracellular solute-binding protein, family 7"/>
    <property type="match status" value="1"/>
</dbReference>
<feature type="signal peptide" evidence="2">
    <location>
        <begin position="1"/>
        <end position="41"/>
    </location>
</feature>
<protein>
    <submittedName>
        <fullName evidence="3">TRAP transporter substrate-binding protein</fullName>
    </submittedName>
</protein>
<dbReference type="CDD" id="cd13602">
    <property type="entry name" value="PBP2_TRAP_BpDctp6_7"/>
    <property type="match status" value="1"/>
</dbReference>
<keyword evidence="1 2" id="KW-0732">Signal</keyword>
<dbReference type="SUPFAM" id="SSF53850">
    <property type="entry name" value="Periplasmic binding protein-like II"/>
    <property type="match status" value="1"/>
</dbReference>
<dbReference type="InterPro" id="IPR038404">
    <property type="entry name" value="TRAP_DctP_sf"/>
</dbReference>
<organism evidence="3 4">
    <name type="scientific">Pararhizobium mangrovi</name>
    <dbReference type="NCBI Taxonomy" id="2590452"/>
    <lineage>
        <taxon>Bacteria</taxon>
        <taxon>Pseudomonadati</taxon>
        <taxon>Pseudomonadota</taxon>
        <taxon>Alphaproteobacteria</taxon>
        <taxon>Hyphomicrobiales</taxon>
        <taxon>Rhizobiaceae</taxon>
        <taxon>Rhizobium/Agrobacterium group</taxon>
        <taxon>Pararhizobium</taxon>
    </lineage>
</organism>
<evidence type="ECO:0000313" key="4">
    <source>
        <dbReference type="Proteomes" id="UP000320314"/>
    </source>
</evidence>
<dbReference type="EMBL" id="VHLH01000018">
    <property type="protein sequence ID" value="TPW27935.1"/>
    <property type="molecule type" value="Genomic_DNA"/>
</dbReference>
<sequence length="371" mass="40217">MSARSVQFDCPSKQEGKLIRCKTLAVSLASLALFIGGPCAAQDIPSVNLKVSGGNRTQNQFRLVEVPFFTKQLPEASDGAVTVNFSSLEDLGIQGPEVLRLLGMGMFDMSEGTLSYMAGEAPLFESLDFPGLTSDIDQQRKMAEGLKPEIAKTMKAKFGVKLLSLAPIALQVLYCNKPVSSLADIKGLKVRTFNRGMAQLVEGLGAQSVNIPFAEVVPAMERGVADCAITATSAGNTARWWEVSDHLVMLPMGWSMIFFGANADNWNKLPEKTQAFLEKQFSDMEDKQWAQAKADVQDGINCNTGKGTCKNGIEAKPAMKLVTLTSDEKDHAREILTKNVLSDWAKRCGSDCVSQWNENAGKVVGVHVSDN</sequence>
<evidence type="ECO:0000256" key="2">
    <source>
        <dbReference type="SAM" id="SignalP"/>
    </source>
</evidence>
<accession>A0A506U4J6</accession>
<dbReference type="Proteomes" id="UP000320314">
    <property type="component" value="Unassembled WGS sequence"/>
</dbReference>
<dbReference type="PANTHER" id="PTHR33376:SF4">
    <property type="entry name" value="SIALIC ACID-BINDING PERIPLASMIC PROTEIN SIAP"/>
    <property type="match status" value="1"/>
</dbReference>
<dbReference type="GO" id="GO:0055085">
    <property type="term" value="P:transmembrane transport"/>
    <property type="evidence" value="ECO:0007669"/>
    <property type="project" value="InterPro"/>
</dbReference>
<keyword evidence="4" id="KW-1185">Reference proteome</keyword>
<dbReference type="OrthoDB" id="9799287at2"/>
<reference evidence="3 4" key="1">
    <citation type="submission" date="2019-06" db="EMBL/GenBank/DDBJ databases">
        <authorList>
            <person name="Li M."/>
        </authorList>
    </citation>
    <scope>NUCLEOTIDE SEQUENCE [LARGE SCALE GENOMIC DNA]</scope>
    <source>
        <strain evidence="3 4">BGMRC6574</strain>
    </source>
</reference>
<feature type="chain" id="PRO_5021338815" evidence="2">
    <location>
        <begin position="42"/>
        <end position="371"/>
    </location>
</feature>